<comment type="caution">
    <text evidence="1">The sequence shown here is derived from an EMBL/GenBank/DDBJ whole genome shotgun (WGS) entry which is preliminary data.</text>
</comment>
<sequence length="238" mass="26404">MARSKAKLYPGTGNEFYITLDDALKYTVLLSINYEGGSATTKVLYKQNFYCNQVVNVNSLQHNSYLFEGKLFQLTFCPNDMLIEIKNVATDSALVSFHASKDSIIAFASTEISKNEVSSRPPNIIWSLKYNSNTSNKKDLRAKDFFRAINAHELSLTAERVGDKVVLKIGESHENSVSKSGCYAPGGFSGGGGFSGRVYVLPSYSFHAQSETFFKTIMKTPESPIILFQDVMTQNPIN</sequence>
<reference evidence="1" key="1">
    <citation type="submission" date="2020-11" db="EMBL/GenBank/DDBJ databases">
        <title>Bacterial whole genome sequence for Panacibacter sp. DH6.</title>
        <authorList>
            <person name="Le V."/>
            <person name="Ko S."/>
            <person name="Ahn C.-Y."/>
            <person name="Oh H.-M."/>
        </authorList>
    </citation>
    <scope>NUCLEOTIDE SEQUENCE</scope>
    <source>
        <strain evidence="1">DH6</strain>
    </source>
</reference>
<dbReference type="Proteomes" id="UP000628448">
    <property type="component" value="Unassembled WGS sequence"/>
</dbReference>
<dbReference type="EMBL" id="JADWYR010000002">
    <property type="protein sequence ID" value="MBG9377227.1"/>
    <property type="molecule type" value="Genomic_DNA"/>
</dbReference>
<organism evidence="1 2">
    <name type="scientific">Panacibacter microcysteis</name>
    <dbReference type="NCBI Taxonomy" id="2793269"/>
    <lineage>
        <taxon>Bacteria</taxon>
        <taxon>Pseudomonadati</taxon>
        <taxon>Bacteroidota</taxon>
        <taxon>Chitinophagia</taxon>
        <taxon>Chitinophagales</taxon>
        <taxon>Chitinophagaceae</taxon>
        <taxon>Panacibacter</taxon>
    </lineage>
</organism>
<evidence type="ECO:0000313" key="2">
    <source>
        <dbReference type="Proteomes" id="UP000628448"/>
    </source>
</evidence>
<dbReference type="RefSeq" id="WP_196991323.1">
    <property type="nucleotide sequence ID" value="NZ_JADWYR010000002.1"/>
</dbReference>
<dbReference type="AlphaFoldDB" id="A0A931E285"/>
<evidence type="ECO:0000313" key="1">
    <source>
        <dbReference type="EMBL" id="MBG9377227.1"/>
    </source>
</evidence>
<proteinExistence type="predicted"/>
<keyword evidence="2" id="KW-1185">Reference proteome</keyword>
<name>A0A931E285_9BACT</name>
<protein>
    <submittedName>
        <fullName evidence="1">Uncharacterized protein</fullName>
    </submittedName>
</protein>
<gene>
    <name evidence="1" type="ORF">I5907_13375</name>
</gene>
<accession>A0A931E285</accession>